<feature type="compositionally biased region" description="Basic and acidic residues" evidence="1">
    <location>
        <begin position="114"/>
        <end position="124"/>
    </location>
</feature>
<evidence type="ECO:0000256" key="1">
    <source>
        <dbReference type="SAM" id="MobiDB-lite"/>
    </source>
</evidence>
<reference evidence="3 4" key="1">
    <citation type="submission" date="2009-05" db="EMBL/GenBank/DDBJ databases">
        <title>The draft genome of Acidovorax delafieldii 2AN.</title>
        <authorList>
            <consortium name="US DOE Joint Genome Institute (JGI-PGF)"/>
            <person name="Lucas S."/>
            <person name="Copeland A."/>
            <person name="Lapidus A."/>
            <person name="Glavina del Rio T."/>
            <person name="Tice H."/>
            <person name="Bruce D."/>
            <person name="Goodwin L."/>
            <person name="Pitluck S."/>
            <person name="Larimer F."/>
            <person name="Land M.L."/>
            <person name="Hauser L."/>
            <person name="Shelobolina E.S."/>
            <person name="Picardal F."/>
            <person name="Roden E."/>
            <person name="Emerson D."/>
        </authorList>
    </citation>
    <scope>NUCLEOTIDE SEQUENCE [LARGE SCALE GENOMIC DNA]</scope>
    <source>
        <strain evidence="3 4">2AN</strain>
    </source>
</reference>
<dbReference type="AlphaFoldDB" id="C5T355"/>
<keyword evidence="2" id="KW-0472">Membrane</keyword>
<keyword evidence="2" id="KW-1133">Transmembrane helix</keyword>
<dbReference type="EMBL" id="ACQT01000027">
    <property type="protein sequence ID" value="EER61078.1"/>
    <property type="molecule type" value="Genomic_DNA"/>
</dbReference>
<dbReference type="SUPFAM" id="SSF57184">
    <property type="entry name" value="Growth factor receptor domain"/>
    <property type="match status" value="1"/>
</dbReference>
<comment type="caution">
    <text evidence="3">The sequence shown here is derived from an EMBL/GenBank/DDBJ whole genome shotgun (WGS) entry which is preliminary data.</text>
</comment>
<protein>
    <recommendedName>
        <fullName evidence="5">TspB protein</fullName>
    </recommendedName>
</protein>
<feature type="compositionally biased region" description="Basic and acidic residues" evidence="1">
    <location>
        <begin position="84"/>
        <end position="94"/>
    </location>
</feature>
<evidence type="ECO:0008006" key="5">
    <source>
        <dbReference type="Google" id="ProtNLM"/>
    </source>
</evidence>
<keyword evidence="4" id="KW-1185">Reference proteome</keyword>
<evidence type="ECO:0000313" key="4">
    <source>
        <dbReference type="Proteomes" id="UP000003856"/>
    </source>
</evidence>
<dbReference type="Proteomes" id="UP000003856">
    <property type="component" value="Unassembled WGS sequence"/>
</dbReference>
<dbReference type="InterPro" id="IPR009030">
    <property type="entry name" value="Growth_fac_rcpt_cys_sf"/>
</dbReference>
<feature type="transmembrane region" description="Helical" evidence="2">
    <location>
        <begin position="231"/>
        <end position="252"/>
    </location>
</feature>
<feature type="compositionally biased region" description="Gly residues" evidence="1">
    <location>
        <begin position="1"/>
        <end position="12"/>
    </location>
</feature>
<evidence type="ECO:0000313" key="3">
    <source>
        <dbReference type="EMBL" id="EER61078.1"/>
    </source>
</evidence>
<accession>C5T355</accession>
<feature type="compositionally biased region" description="Polar residues" evidence="1">
    <location>
        <begin position="64"/>
        <end position="76"/>
    </location>
</feature>
<gene>
    <name evidence="3" type="ORF">AcdelDRAFT_1335</name>
</gene>
<name>C5T355_ACIDE</name>
<proteinExistence type="predicted"/>
<sequence>MGGYGYYTGGTCGPSEPGKPAPVDPTKPNGDPADGTKKPAPGDPKPGEKPSGAGGGSGSGSPPNNDGTCPSGTYKSGGSCYPKDPPKVPPDGDGKCPSGFVKIGGECAATQPAPDKDPGDKDKSSFGGQCEATSCEGDAIQCAIVREQYRTNCKLFNNDTDTGSVFNKAVAGTDGFGMDELKGKATQVSVSTFDQSGFGWSHTCPADPSIPLNFGRQSEFTIPFSRVCGPLSILSLAGVGITLLGSLVWVLGGKNNRG</sequence>
<evidence type="ECO:0000256" key="2">
    <source>
        <dbReference type="SAM" id="Phobius"/>
    </source>
</evidence>
<keyword evidence="2" id="KW-0812">Transmembrane</keyword>
<dbReference type="PATRIC" id="fig|573060.9.peg.3821"/>
<feature type="region of interest" description="Disordered" evidence="1">
    <location>
        <begin position="1"/>
        <end position="127"/>
    </location>
</feature>
<organism evidence="3 4">
    <name type="scientific">Acidovorax delafieldii 2AN</name>
    <dbReference type="NCBI Taxonomy" id="573060"/>
    <lineage>
        <taxon>Bacteria</taxon>
        <taxon>Pseudomonadati</taxon>
        <taxon>Pseudomonadota</taxon>
        <taxon>Betaproteobacteria</taxon>
        <taxon>Burkholderiales</taxon>
        <taxon>Comamonadaceae</taxon>
        <taxon>Acidovorax</taxon>
    </lineage>
</organism>